<evidence type="ECO:0000259" key="2">
    <source>
        <dbReference type="Pfam" id="PF01852"/>
    </source>
</evidence>
<dbReference type="PIRSF" id="PIRSF039033">
    <property type="entry name" value="START_dom"/>
    <property type="match status" value="1"/>
</dbReference>
<dbReference type="InterPro" id="IPR002913">
    <property type="entry name" value="START_lipid-bd_dom"/>
</dbReference>
<dbReference type="GO" id="GO:0005737">
    <property type="term" value="C:cytoplasm"/>
    <property type="evidence" value="ECO:0007669"/>
    <property type="project" value="UniProtKB-ARBA"/>
</dbReference>
<organism evidence="3 4">
    <name type="scientific">Flaviaesturariibacter flavus</name>
    <dbReference type="NCBI Taxonomy" id="2502780"/>
    <lineage>
        <taxon>Bacteria</taxon>
        <taxon>Pseudomonadati</taxon>
        <taxon>Bacteroidota</taxon>
        <taxon>Chitinophagia</taxon>
        <taxon>Chitinophagales</taxon>
        <taxon>Chitinophagaceae</taxon>
        <taxon>Flaviaestuariibacter</taxon>
    </lineage>
</organism>
<dbReference type="AlphaFoldDB" id="A0A4R1BMY3"/>
<feature type="signal peptide" evidence="1">
    <location>
        <begin position="1"/>
        <end position="22"/>
    </location>
</feature>
<protein>
    <recommendedName>
        <fullName evidence="2">START domain-containing protein</fullName>
    </recommendedName>
</protein>
<evidence type="ECO:0000256" key="1">
    <source>
        <dbReference type="SAM" id="SignalP"/>
    </source>
</evidence>
<dbReference type="InterPro" id="IPR023393">
    <property type="entry name" value="START-like_dom_sf"/>
</dbReference>
<evidence type="ECO:0000313" key="3">
    <source>
        <dbReference type="EMBL" id="TCJ18843.1"/>
    </source>
</evidence>
<dbReference type="Proteomes" id="UP000295334">
    <property type="component" value="Unassembled WGS sequence"/>
</dbReference>
<keyword evidence="4" id="KW-1185">Reference proteome</keyword>
<dbReference type="Pfam" id="PF01852">
    <property type="entry name" value="START"/>
    <property type="match status" value="1"/>
</dbReference>
<dbReference type="SUPFAM" id="SSF55961">
    <property type="entry name" value="Bet v1-like"/>
    <property type="match status" value="1"/>
</dbReference>
<sequence length="202" mass="22626">MKRSLFIALPLLFLLAPVFAGAQGWKLTRNRDGIKVYQSEGSGFRNIKVECDLAGSFESFTKVLGNVAGFRNWVYGNKQAYILKRTDANDYYYYSETAIPWPLQNRDAVVRARIERDPQGRWLRLTESGVGGMVPLQEGKVRVTKSNITWNVTQKAPGTLGIVYIFEAEPGGSIPAWVANAFADKGPYESFRKLAVLLKAQQ</sequence>
<comment type="caution">
    <text evidence="3">The sequence shown here is derived from an EMBL/GenBank/DDBJ whole genome shotgun (WGS) entry which is preliminary data.</text>
</comment>
<dbReference type="InterPro" id="IPR028347">
    <property type="entry name" value="START_dom_prot"/>
</dbReference>
<accession>A0A4R1BMY3</accession>
<evidence type="ECO:0000313" key="4">
    <source>
        <dbReference type="Proteomes" id="UP000295334"/>
    </source>
</evidence>
<dbReference type="GO" id="GO:0008289">
    <property type="term" value="F:lipid binding"/>
    <property type="evidence" value="ECO:0007669"/>
    <property type="project" value="InterPro"/>
</dbReference>
<dbReference type="Gene3D" id="3.30.530.20">
    <property type="match status" value="1"/>
</dbReference>
<proteinExistence type="predicted"/>
<dbReference type="PANTHER" id="PTHR19308:SF14">
    <property type="entry name" value="START DOMAIN-CONTAINING PROTEIN"/>
    <property type="match status" value="1"/>
</dbReference>
<dbReference type="PANTHER" id="PTHR19308">
    <property type="entry name" value="PHOSPHATIDYLCHOLINE TRANSFER PROTEIN"/>
    <property type="match status" value="1"/>
</dbReference>
<reference evidence="3 4" key="1">
    <citation type="submission" date="2019-03" db="EMBL/GenBank/DDBJ databases">
        <authorList>
            <person name="Kim M.K.M."/>
        </authorList>
    </citation>
    <scope>NUCLEOTIDE SEQUENCE [LARGE SCALE GENOMIC DNA]</scope>
    <source>
        <strain evidence="3 4">17J68-12</strain>
    </source>
</reference>
<dbReference type="OrthoDB" id="5734556at2"/>
<name>A0A4R1BMY3_9BACT</name>
<gene>
    <name evidence="3" type="ORF">EPD60_03525</name>
</gene>
<dbReference type="RefSeq" id="WP_131446907.1">
    <property type="nucleotide sequence ID" value="NZ_SJZI01000003.1"/>
</dbReference>
<dbReference type="InterPro" id="IPR051213">
    <property type="entry name" value="START_lipid_transfer"/>
</dbReference>
<dbReference type="EMBL" id="SJZI01000003">
    <property type="protein sequence ID" value="TCJ18843.1"/>
    <property type="molecule type" value="Genomic_DNA"/>
</dbReference>
<keyword evidence="1" id="KW-0732">Signal</keyword>
<feature type="chain" id="PRO_5020221881" description="START domain-containing protein" evidence="1">
    <location>
        <begin position="23"/>
        <end position="202"/>
    </location>
</feature>
<feature type="domain" description="START" evidence="2">
    <location>
        <begin position="23"/>
        <end position="193"/>
    </location>
</feature>